<evidence type="ECO:0000313" key="2">
    <source>
        <dbReference type="EMBL" id="MDA3731970.1"/>
    </source>
</evidence>
<dbReference type="Pfam" id="PF04071">
    <property type="entry name" value="zf-like"/>
    <property type="match status" value="1"/>
</dbReference>
<proteinExistence type="predicted"/>
<dbReference type="AlphaFoldDB" id="A0AA42DNC5"/>
<dbReference type="InterPro" id="IPR007212">
    <property type="entry name" value="Zf-like"/>
</dbReference>
<keyword evidence="3" id="KW-1185">Reference proteome</keyword>
<evidence type="ECO:0000259" key="1">
    <source>
        <dbReference type="Pfam" id="PF04071"/>
    </source>
</evidence>
<gene>
    <name evidence="2" type="ORF">PBV87_10810</name>
</gene>
<dbReference type="RefSeq" id="WP_053984518.1">
    <property type="nucleotide sequence ID" value="NZ_JAQIFT010000043.1"/>
</dbReference>
<organism evidence="2 3">
    <name type="scientific">Holtiella tumoricola</name>
    <dbReference type="NCBI Taxonomy" id="3018743"/>
    <lineage>
        <taxon>Bacteria</taxon>
        <taxon>Bacillati</taxon>
        <taxon>Bacillota</taxon>
        <taxon>Clostridia</taxon>
        <taxon>Lachnospirales</taxon>
        <taxon>Cellulosilyticaceae</taxon>
        <taxon>Holtiella</taxon>
    </lineage>
</organism>
<sequence>MEGYKKFQNKACEYFPCHKIDNIEDFNCLFCYCPLYMLKEDCGGNYTYLESGIKSCMGCTKTHGPNGYEYVQEKMKLVLERAKNK</sequence>
<dbReference type="EMBL" id="JAQIFT010000043">
    <property type="protein sequence ID" value="MDA3731970.1"/>
    <property type="molecule type" value="Genomic_DNA"/>
</dbReference>
<protein>
    <submittedName>
        <fullName evidence="2">Cysteine-rich small domain-containing protein</fullName>
    </submittedName>
</protein>
<feature type="domain" description="Cysteine-rich small" evidence="1">
    <location>
        <begin position="4"/>
        <end position="84"/>
    </location>
</feature>
<reference evidence="2" key="1">
    <citation type="journal article" date="2023" name="Int. J. Syst. Evol. Microbiol.">
        <title>&lt;i&gt;Holtiella tumoricola&lt;/i&gt; gen. nov. sp. nov., isolated from a human clinical sample.</title>
        <authorList>
            <person name="Allen-Vercoe E."/>
            <person name="Daigneault M.C."/>
            <person name="Vancuren S.J."/>
            <person name="Cochrane K."/>
            <person name="O'Neal L.L."/>
            <person name="Sankaranarayanan K."/>
            <person name="Lawson P.A."/>
        </authorList>
    </citation>
    <scope>NUCLEOTIDE SEQUENCE</scope>
    <source>
        <strain evidence="2">CC70A</strain>
    </source>
</reference>
<dbReference type="Proteomes" id="UP001169242">
    <property type="component" value="Unassembled WGS sequence"/>
</dbReference>
<evidence type="ECO:0000313" key="3">
    <source>
        <dbReference type="Proteomes" id="UP001169242"/>
    </source>
</evidence>
<name>A0AA42DNC5_9FIRM</name>
<comment type="caution">
    <text evidence="2">The sequence shown here is derived from an EMBL/GenBank/DDBJ whole genome shotgun (WGS) entry which is preliminary data.</text>
</comment>
<accession>A0AA42DNC5</accession>